<dbReference type="FunFam" id="1.25.40.10:FF:000017">
    <property type="entry name" value="NADPH oxidase regulator NoxR"/>
    <property type="match status" value="1"/>
</dbReference>
<feature type="domain" description="PB1" evidence="9">
    <location>
        <begin position="454"/>
        <end position="540"/>
    </location>
</feature>
<feature type="region of interest" description="Disordered" evidence="8">
    <location>
        <begin position="364"/>
        <end position="383"/>
    </location>
</feature>
<evidence type="ECO:0000256" key="1">
    <source>
        <dbReference type="ARBA" id="ARBA00004496"/>
    </source>
</evidence>
<accession>K5VPX1</accession>
<dbReference type="KEGG" id="pco:PHACADRAFT_259928"/>
<dbReference type="SMART" id="SM00028">
    <property type="entry name" value="TPR"/>
    <property type="match status" value="3"/>
</dbReference>
<evidence type="ECO:0000313" key="10">
    <source>
        <dbReference type="EMBL" id="EKM53513.1"/>
    </source>
</evidence>
<evidence type="ECO:0000256" key="5">
    <source>
        <dbReference type="ARBA" id="ARBA00022737"/>
    </source>
</evidence>
<gene>
    <name evidence="10" type="ORF">PHACADRAFT_259928</name>
</gene>
<evidence type="ECO:0000256" key="4">
    <source>
        <dbReference type="ARBA" id="ARBA00022490"/>
    </source>
</evidence>
<dbReference type="InterPro" id="IPR000270">
    <property type="entry name" value="PB1_dom"/>
</dbReference>
<dbReference type="EMBL" id="JH930474">
    <property type="protein sequence ID" value="EKM53513.1"/>
    <property type="molecule type" value="Genomic_DNA"/>
</dbReference>
<keyword evidence="5" id="KW-0677">Repeat</keyword>
<keyword evidence="4" id="KW-0963">Cytoplasm</keyword>
<dbReference type="PROSITE" id="PS51745">
    <property type="entry name" value="PB1"/>
    <property type="match status" value="1"/>
</dbReference>
<evidence type="ECO:0000259" key="9">
    <source>
        <dbReference type="PROSITE" id="PS51745"/>
    </source>
</evidence>
<dbReference type="InterPro" id="IPR019734">
    <property type="entry name" value="TPR_rpt"/>
</dbReference>
<keyword evidence="11" id="KW-1185">Reference proteome</keyword>
<dbReference type="RefSeq" id="XP_007398201.1">
    <property type="nucleotide sequence ID" value="XM_007398139.1"/>
</dbReference>
<dbReference type="HOGENOM" id="CLU_020375_0_0_1"/>
<feature type="region of interest" description="Disordered" evidence="8">
    <location>
        <begin position="388"/>
        <end position="445"/>
    </location>
</feature>
<comment type="similarity">
    <text evidence="2">Belongs to the NCF2/NOXA1 family.</text>
</comment>
<sequence length="540" mass="59622">MSLKAELETWAAALKAYDEGDFEKSLELFSQIADSSKILTNMGLIYATIGEHEAAVEQFIAATQLDTYLAVAYFQCGVSNFLLQRYDLAFRDFDGALLYLRGNENINYEQLGLKFKLYSAEVMFNKGLCQIYLGDLEKGLSIMEEAKKEKSTDEHNVIDDALADRGEGYTVFSIPVGMLYRPSESKIKNAKTKDYLGKAKLVATSDENEVYTEFSGVARMKQGISPQGVRLEDAPAGNLSRSVTVAVTSRPTVPDEDRPQPTLQRAKTTISVPSDARDRIRGANSGPSSPASNPTSPARGPGEGPPLAGPGRSLSMRRPGERAPAPLTNTAPLIAGSSRPPPPSAPSRQDSVRMTEFYDDYINAYGGTEDIPPVPNSQPRPADRVANWARNNANPPQRSRSTAPSSYAPSAPGTLRRKTTKRVNRAPARSTYYEEEEEGYASGDYEDGPYEMTKIRVKLHYQDDVRGMAIDAQMPFEEFIERITSKFGRSFEGLGMKFKDEDDGRVTLRDEMDYELAIETAKESAKGKPEGRLEIWCTDI</sequence>
<evidence type="ECO:0000256" key="2">
    <source>
        <dbReference type="ARBA" id="ARBA00008051"/>
    </source>
</evidence>
<dbReference type="GeneID" id="18917572"/>
<name>K5VPX1_PHACS</name>
<feature type="compositionally biased region" description="Polar residues" evidence="8">
    <location>
        <begin position="261"/>
        <end position="272"/>
    </location>
</feature>
<organism evidence="10 11">
    <name type="scientific">Phanerochaete carnosa (strain HHB-10118-sp)</name>
    <name type="common">White-rot fungus</name>
    <name type="synonym">Peniophora carnosa</name>
    <dbReference type="NCBI Taxonomy" id="650164"/>
    <lineage>
        <taxon>Eukaryota</taxon>
        <taxon>Fungi</taxon>
        <taxon>Dikarya</taxon>
        <taxon>Basidiomycota</taxon>
        <taxon>Agaricomycotina</taxon>
        <taxon>Agaricomycetes</taxon>
        <taxon>Polyporales</taxon>
        <taxon>Phanerochaetaceae</taxon>
        <taxon>Phanerochaete</taxon>
    </lineage>
</organism>
<feature type="compositionally biased region" description="Polar residues" evidence="8">
    <location>
        <begin position="239"/>
        <end position="251"/>
    </location>
</feature>
<dbReference type="PROSITE" id="PS50005">
    <property type="entry name" value="TPR"/>
    <property type="match status" value="1"/>
</dbReference>
<evidence type="ECO:0000256" key="7">
    <source>
        <dbReference type="PROSITE-ProRule" id="PRU00339"/>
    </source>
</evidence>
<dbReference type="InterPro" id="IPR053793">
    <property type="entry name" value="PB1-like"/>
</dbReference>
<evidence type="ECO:0000256" key="6">
    <source>
        <dbReference type="ARBA" id="ARBA00022803"/>
    </source>
</evidence>
<dbReference type="SUPFAM" id="SSF48452">
    <property type="entry name" value="TPR-like"/>
    <property type="match status" value="1"/>
</dbReference>
<feature type="region of interest" description="Disordered" evidence="8">
    <location>
        <begin position="229"/>
        <end position="351"/>
    </location>
</feature>
<dbReference type="SMART" id="SM00666">
    <property type="entry name" value="PB1"/>
    <property type="match status" value="1"/>
</dbReference>
<dbReference type="Gene3D" id="1.25.40.10">
    <property type="entry name" value="Tetratricopeptide repeat domain"/>
    <property type="match status" value="1"/>
</dbReference>
<feature type="compositionally biased region" description="Low complexity" evidence="8">
    <location>
        <begin position="282"/>
        <end position="302"/>
    </location>
</feature>
<dbReference type="AlphaFoldDB" id="K5VPX1"/>
<dbReference type="GO" id="GO:0005737">
    <property type="term" value="C:cytoplasm"/>
    <property type="evidence" value="ECO:0007669"/>
    <property type="project" value="UniProtKB-SubCell"/>
</dbReference>
<reference evidence="10 11" key="1">
    <citation type="journal article" date="2012" name="BMC Genomics">
        <title>Comparative genomics of the white-rot fungi, Phanerochaete carnosa and P. chrysosporium, to elucidate the genetic basis of the distinct wood types they colonize.</title>
        <authorList>
            <person name="Suzuki H."/>
            <person name="MacDonald J."/>
            <person name="Syed K."/>
            <person name="Salamov A."/>
            <person name="Hori C."/>
            <person name="Aerts A."/>
            <person name="Henrissat B."/>
            <person name="Wiebenga A."/>
            <person name="vanKuyk P.A."/>
            <person name="Barry K."/>
            <person name="Lindquist E."/>
            <person name="LaButti K."/>
            <person name="Lapidus A."/>
            <person name="Lucas S."/>
            <person name="Coutinho P."/>
            <person name="Gong Y."/>
            <person name="Samejima M."/>
            <person name="Mahadevan R."/>
            <person name="Abou-Zaid M."/>
            <person name="de Vries R.P."/>
            <person name="Igarashi K."/>
            <person name="Yadav J.S."/>
            <person name="Grigoriev I.V."/>
            <person name="Master E.R."/>
        </authorList>
    </citation>
    <scope>NUCLEOTIDE SEQUENCE [LARGE SCALE GENOMIC DNA]</scope>
    <source>
        <strain evidence="10 11">HHB-10118-sp</strain>
    </source>
</reference>
<keyword evidence="3" id="KW-0728">SH3 domain</keyword>
<feature type="compositionally biased region" description="Low complexity" evidence="8">
    <location>
        <begin position="399"/>
        <end position="412"/>
    </location>
</feature>
<proteinExistence type="inferred from homology"/>
<dbReference type="InterPro" id="IPR051864">
    <property type="entry name" value="NCF2_NOXA1"/>
</dbReference>
<feature type="repeat" description="TPR" evidence="7">
    <location>
        <begin position="36"/>
        <end position="69"/>
    </location>
</feature>
<evidence type="ECO:0000256" key="3">
    <source>
        <dbReference type="ARBA" id="ARBA00022443"/>
    </source>
</evidence>
<dbReference type="STRING" id="650164.K5VPX1"/>
<protein>
    <recommendedName>
        <fullName evidence="9">PB1 domain-containing protein</fullName>
    </recommendedName>
</protein>
<comment type="subcellular location">
    <subcellularLocation>
        <location evidence="1">Cytoplasm</location>
    </subcellularLocation>
</comment>
<dbReference type="PANTHER" id="PTHR15175:SF0">
    <property type="entry name" value="SH3 DOMAIN-CONTAINING PROTEIN C23A1.17"/>
    <property type="match status" value="1"/>
</dbReference>
<evidence type="ECO:0000313" key="11">
    <source>
        <dbReference type="Proteomes" id="UP000008370"/>
    </source>
</evidence>
<dbReference type="Gene3D" id="3.10.20.90">
    <property type="entry name" value="Phosphatidylinositol 3-kinase Catalytic Subunit, Chain A, domain 1"/>
    <property type="match status" value="1"/>
</dbReference>
<evidence type="ECO:0000256" key="8">
    <source>
        <dbReference type="SAM" id="MobiDB-lite"/>
    </source>
</evidence>
<feature type="compositionally biased region" description="Polar residues" evidence="8">
    <location>
        <begin position="389"/>
        <end position="398"/>
    </location>
</feature>
<dbReference type="SUPFAM" id="SSF54277">
    <property type="entry name" value="CAD &amp; PB1 domains"/>
    <property type="match status" value="1"/>
</dbReference>
<dbReference type="PANTHER" id="PTHR15175">
    <property type="entry name" value="NEUTROPHIL CYTOSOLIC FACTOR 2, NEUTROPHIL NADPH OXIDASE FACTOR 2"/>
    <property type="match status" value="1"/>
</dbReference>
<feature type="compositionally biased region" description="Basic residues" evidence="8">
    <location>
        <begin position="415"/>
        <end position="424"/>
    </location>
</feature>
<feature type="compositionally biased region" description="Acidic residues" evidence="8">
    <location>
        <begin position="433"/>
        <end position="445"/>
    </location>
</feature>
<keyword evidence="6 7" id="KW-0802">TPR repeat</keyword>
<dbReference type="InterPro" id="IPR011990">
    <property type="entry name" value="TPR-like_helical_dom_sf"/>
</dbReference>
<dbReference type="InParanoid" id="K5VPX1"/>
<dbReference type="Proteomes" id="UP000008370">
    <property type="component" value="Unassembled WGS sequence"/>
</dbReference>
<dbReference type="OrthoDB" id="9450131at2759"/>
<dbReference type="Pfam" id="PF00564">
    <property type="entry name" value="PB1"/>
    <property type="match status" value="1"/>
</dbReference>